<dbReference type="Proteomes" id="UP001165395">
    <property type="component" value="Unassembled WGS sequence"/>
</dbReference>
<dbReference type="InterPro" id="IPR022772">
    <property type="entry name" value="VHL_tumour_suppress_b/a_dom"/>
</dbReference>
<evidence type="ECO:0000313" key="5">
    <source>
        <dbReference type="Proteomes" id="UP001165395"/>
    </source>
</evidence>
<evidence type="ECO:0000313" key="4">
    <source>
        <dbReference type="EMBL" id="MCB6182854.1"/>
    </source>
</evidence>
<dbReference type="Gene3D" id="2.60.40.780">
    <property type="entry name" value="von Hippel-Lindau disease tumour suppressor, beta domain"/>
    <property type="match status" value="1"/>
</dbReference>
<evidence type="ECO:0000256" key="1">
    <source>
        <dbReference type="ARBA" id="ARBA00010057"/>
    </source>
</evidence>
<name>A0ABS8D3V1_9NEIS</name>
<sequence length="115" mass="12948">MKNLTVVLTFLFGLVLSANALAKCPNESRFHSVEGKVQTSIRFVNDSEETVNVYWLDYQGKRVFYQTLAAGMSYEQPTYVSHPWVVEGYSCKGIFFPDAQARQVVIEDTKGDGVN</sequence>
<keyword evidence="2" id="KW-0732">Signal</keyword>
<feature type="chain" id="PRO_5047292072" description="von Hippel-Lindau disease tumour suppressor beta domain-containing protein" evidence="2">
    <location>
        <begin position="23"/>
        <end position="115"/>
    </location>
</feature>
<accession>A0ABS8D3V1</accession>
<dbReference type="InterPro" id="IPR036208">
    <property type="entry name" value="VHL_sf"/>
</dbReference>
<dbReference type="InterPro" id="IPR024053">
    <property type="entry name" value="VHL_beta_dom"/>
</dbReference>
<dbReference type="SUPFAM" id="SSF49468">
    <property type="entry name" value="VHL"/>
    <property type="match status" value="1"/>
</dbReference>
<evidence type="ECO:0000256" key="2">
    <source>
        <dbReference type="SAM" id="SignalP"/>
    </source>
</evidence>
<feature type="signal peptide" evidence="2">
    <location>
        <begin position="1"/>
        <end position="22"/>
    </location>
</feature>
<dbReference type="Pfam" id="PF01847">
    <property type="entry name" value="VHL"/>
    <property type="match status" value="1"/>
</dbReference>
<reference evidence="4" key="1">
    <citation type="submission" date="2021-10" db="EMBL/GenBank/DDBJ databases">
        <title>The complete genome sequence of Leeia sp. TBRC 13508.</title>
        <authorList>
            <person name="Charoenyingcharoen P."/>
            <person name="Yukphan P."/>
        </authorList>
    </citation>
    <scope>NUCLEOTIDE SEQUENCE</scope>
    <source>
        <strain evidence="4">TBRC 13508</strain>
    </source>
</reference>
<evidence type="ECO:0000259" key="3">
    <source>
        <dbReference type="Pfam" id="PF01847"/>
    </source>
</evidence>
<protein>
    <recommendedName>
        <fullName evidence="3">von Hippel-Lindau disease tumour suppressor beta domain-containing protein</fullName>
    </recommendedName>
</protein>
<comment type="similarity">
    <text evidence="1">Belongs to the VHL family.</text>
</comment>
<keyword evidence="5" id="KW-1185">Reference proteome</keyword>
<proteinExistence type="inferred from homology"/>
<dbReference type="RefSeq" id="WP_227179002.1">
    <property type="nucleotide sequence ID" value="NZ_JAJBZT010000002.1"/>
</dbReference>
<gene>
    <name evidence="4" type="ORF">LIN78_04730</name>
</gene>
<organism evidence="4 5">
    <name type="scientific">Leeia speluncae</name>
    <dbReference type="NCBI Taxonomy" id="2884804"/>
    <lineage>
        <taxon>Bacteria</taxon>
        <taxon>Pseudomonadati</taxon>
        <taxon>Pseudomonadota</taxon>
        <taxon>Betaproteobacteria</taxon>
        <taxon>Neisseriales</taxon>
        <taxon>Leeiaceae</taxon>
        <taxon>Leeia</taxon>
    </lineage>
</organism>
<dbReference type="EMBL" id="JAJBZT010000002">
    <property type="protein sequence ID" value="MCB6182854.1"/>
    <property type="molecule type" value="Genomic_DNA"/>
</dbReference>
<feature type="domain" description="von Hippel-Lindau disease tumour suppressor beta" evidence="3">
    <location>
        <begin position="32"/>
        <end position="86"/>
    </location>
</feature>
<dbReference type="CDD" id="cd05468">
    <property type="entry name" value="pVHL"/>
    <property type="match status" value="1"/>
</dbReference>
<comment type="caution">
    <text evidence="4">The sequence shown here is derived from an EMBL/GenBank/DDBJ whole genome shotgun (WGS) entry which is preliminary data.</text>
</comment>
<dbReference type="InterPro" id="IPR037140">
    <property type="entry name" value="VHL_beta_dom_sf"/>
</dbReference>